<gene>
    <name evidence="6" type="ORF">CK500_05185</name>
</gene>
<dbReference type="EMBL" id="NSKC01000002">
    <property type="protein sequence ID" value="PAU84909.1"/>
    <property type="molecule type" value="Genomic_DNA"/>
</dbReference>
<keyword evidence="1" id="KW-0805">Transcription regulation</keyword>
<evidence type="ECO:0000256" key="1">
    <source>
        <dbReference type="ARBA" id="ARBA00023015"/>
    </source>
</evidence>
<dbReference type="PRINTS" id="PR00778">
    <property type="entry name" value="HTHARSR"/>
</dbReference>
<dbReference type="InterPro" id="IPR036388">
    <property type="entry name" value="WH-like_DNA-bd_sf"/>
</dbReference>
<feature type="region of interest" description="Disordered" evidence="4">
    <location>
        <begin position="1"/>
        <end position="24"/>
    </location>
</feature>
<dbReference type="InterPro" id="IPR051011">
    <property type="entry name" value="Metal_resp_trans_reg"/>
</dbReference>
<dbReference type="Gene3D" id="1.10.10.10">
    <property type="entry name" value="Winged helix-like DNA-binding domain superfamily/Winged helix DNA-binding domain"/>
    <property type="match status" value="1"/>
</dbReference>
<dbReference type="OrthoDB" id="134936at2157"/>
<evidence type="ECO:0000313" key="7">
    <source>
        <dbReference type="Proteomes" id="UP000218083"/>
    </source>
</evidence>
<dbReference type="AlphaFoldDB" id="A0A2A2FJZ9"/>
<keyword evidence="2" id="KW-0238">DNA-binding</keyword>
<dbReference type="RefSeq" id="WP_095636181.1">
    <property type="nucleotide sequence ID" value="NZ_NSKC01000002.1"/>
</dbReference>
<name>A0A2A2FJZ9_9EURY</name>
<dbReference type="InterPro" id="IPR011991">
    <property type="entry name" value="ArsR-like_HTH"/>
</dbReference>
<dbReference type="SMART" id="SM00418">
    <property type="entry name" value="HTH_ARSR"/>
    <property type="match status" value="1"/>
</dbReference>
<keyword evidence="7" id="KW-1185">Reference proteome</keyword>
<dbReference type="PROSITE" id="PS50987">
    <property type="entry name" value="HTH_ARSR_2"/>
    <property type="match status" value="1"/>
</dbReference>
<comment type="caution">
    <text evidence="6">The sequence shown here is derived from an EMBL/GenBank/DDBJ whole genome shotgun (WGS) entry which is preliminary data.</text>
</comment>
<evidence type="ECO:0000259" key="5">
    <source>
        <dbReference type="PROSITE" id="PS50987"/>
    </source>
</evidence>
<dbReference type="PANTHER" id="PTHR43132:SF2">
    <property type="entry name" value="ARSENICAL RESISTANCE OPERON REPRESSOR ARSR-RELATED"/>
    <property type="match status" value="1"/>
</dbReference>
<reference evidence="6 7" key="1">
    <citation type="submission" date="2017-08" db="EMBL/GenBank/DDBJ databases">
        <title>The strain WRN001 was isolated from Binhai saline alkaline soil, Tianjin, China.</title>
        <authorList>
            <person name="Liu D."/>
            <person name="Zhang G."/>
        </authorList>
    </citation>
    <scope>NUCLEOTIDE SEQUENCE [LARGE SCALE GENOMIC DNA]</scope>
    <source>
        <strain evidence="6 7">WN019</strain>
    </source>
</reference>
<accession>A0A2A2FJZ9</accession>
<dbReference type="SUPFAM" id="SSF46785">
    <property type="entry name" value="Winged helix' DNA-binding domain"/>
    <property type="match status" value="1"/>
</dbReference>
<dbReference type="InterPro" id="IPR036390">
    <property type="entry name" value="WH_DNA-bd_sf"/>
</dbReference>
<dbReference type="PANTHER" id="PTHR43132">
    <property type="entry name" value="ARSENICAL RESISTANCE OPERON REPRESSOR ARSR-RELATED"/>
    <property type="match status" value="1"/>
</dbReference>
<evidence type="ECO:0000256" key="2">
    <source>
        <dbReference type="ARBA" id="ARBA00023125"/>
    </source>
</evidence>
<dbReference type="CDD" id="cd00090">
    <property type="entry name" value="HTH_ARSR"/>
    <property type="match status" value="1"/>
</dbReference>
<dbReference type="Pfam" id="PF12840">
    <property type="entry name" value="HTH_20"/>
    <property type="match status" value="1"/>
</dbReference>
<sequence length="128" mass="14560">MREREGEAEERSDVAKPRPEGYERVESELLNNALDLDREAERLKAMGEPTRFTLLYLLSQEGQIGSGELADVLDRRQNDLYHHLNTLEDAGLVGKFRDGQTRVYELSPLAEAFVPQLFEAINDRAEAV</sequence>
<dbReference type="GO" id="GO:0003677">
    <property type="term" value="F:DNA binding"/>
    <property type="evidence" value="ECO:0007669"/>
    <property type="project" value="UniProtKB-KW"/>
</dbReference>
<dbReference type="InterPro" id="IPR001845">
    <property type="entry name" value="HTH_ArsR_DNA-bd_dom"/>
</dbReference>
<evidence type="ECO:0000256" key="4">
    <source>
        <dbReference type="SAM" id="MobiDB-lite"/>
    </source>
</evidence>
<proteinExistence type="predicted"/>
<dbReference type="NCBIfam" id="NF033788">
    <property type="entry name" value="HTH_metalloreg"/>
    <property type="match status" value="1"/>
</dbReference>
<protein>
    <submittedName>
        <fullName evidence="6">Transcriptional regulator</fullName>
    </submittedName>
</protein>
<organism evidence="6 7">
    <name type="scientific">Halorubrum salipaludis</name>
    <dbReference type="NCBI Taxonomy" id="2032630"/>
    <lineage>
        <taxon>Archaea</taxon>
        <taxon>Methanobacteriati</taxon>
        <taxon>Methanobacteriota</taxon>
        <taxon>Stenosarchaea group</taxon>
        <taxon>Halobacteria</taxon>
        <taxon>Halobacteriales</taxon>
        <taxon>Haloferacaceae</taxon>
        <taxon>Halorubrum</taxon>
    </lineage>
</organism>
<evidence type="ECO:0000256" key="3">
    <source>
        <dbReference type="ARBA" id="ARBA00023163"/>
    </source>
</evidence>
<feature type="domain" description="HTH arsR-type" evidence="5">
    <location>
        <begin position="31"/>
        <end position="128"/>
    </location>
</feature>
<evidence type="ECO:0000313" key="6">
    <source>
        <dbReference type="EMBL" id="PAU84909.1"/>
    </source>
</evidence>
<keyword evidence="3" id="KW-0804">Transcription</keyword>
<dbReference type="GO" id="GO:0003700">
    <property type="term" value="F:DNA-binding transcription factor activity"/>
    <property type="evidence" value="ECO:0007669"/>
    <property type="project" value="InterPro"/>
</dbReference>
<dbReference type="Proteomes" id="UP000218083">
    <property type="component" value="Unassembled WGS sequence"/>
</dbReference>